<comment type="caution">
    <text evidence="2">The sequence shown here is derived from an EMBL/GenBank/DDBJ whole genome shotgun (WGS) entry which is preliminary data.</text>
</comment>
<proteinExistence type="predicted"/>
<evidence type="ECO:0000256" key="1">
    <source>
        <dbReference type="SAM" id="MobiDB-lite"/>
    </source>
</evidence>
<dbReference type="AlphaFoldDB" id="A0A8S1SWE4"/>
<feature type="region of interest" description="Disordered" evidence="1">
    <location>
        <begin position="200"/>
        <end position="230"/>
    </location>
</feature>
<organism evidence="2 3">
    <name type="scientific">Paramecium pentaurelia</name>
    <dbReference type="NCBI Taxonomy" id="43138"/>
    <lineage>
        <taxon>Eukaryota</taxon>
        <taxon>Sar</taxon>
        <taxon>Alveolata</taxon>
        <taxon>Ciliophora</taxon>
        <taxon>Intramacronucleata</taxon>
        <taxon>Oligohymenophorea</taxon>
        <taxon>Peniculida</taxon>
        <taxon>Parameciidae</taxon>
        <taxon>Paramecium</taxon>
    </lineage>
</organism>
<feature type="compositionally biased region" description="Polar residues" evidence="1">
    <location>
        <begin position="200"/>
        <end position="211"/>
    </location>
</feature>
<protein>
    <submittedName>
        <fullName evidence="2">Uncharacterized protein</fullName>
    </submittedName>
</protein>
<keyword evidence="3" id="KW-1185">Reference proteome</keyword>
<sequence length="245" mass="29008">MNQCRIQHHDCQRIKYICLDKKCNHEQKIGCADCFLEFHVPNDFISHQRKLISEFENQLKGKIENLTSISIQPICNNSEELNQQFDICMNILIQKLTDYKEQIKEEIINEKLDFITYVNEFNQKVDKKIDFQNQQISQLSTIEINKSISFYQNSNYIVLNLKKQLQDLEKHKTKLNKKKQKLVQKLRNTFEQILKEFQDHNNNNNITSTPEKQIFPSQLSSTTQSTPTKNVIDVVQSKKQRKVKS</sequence>
<feature type="compositionally biased region" description="Low complexity" evidence="1">
    <location>
        <begin position="216"/>
        <end position="228"/>
    </location>
</feature>
<dbReference type="EMBL" id="CAJJDO010000013">
    <property type="protein sequence ID" value="CAD8144410.1"/>
    <property type="molecule type" value="Genomic_DNA"/>
</dbReference>
<dbReference type="OrthoDB" id="305060at2759"/>
<evidence type="ECO:0000313" key="2">
    <source>
        <dbReference type="EMBL" id="CAD8144410.1"/>
    </source>
</evidence>
<gene>
    <name evidence="2" type="ORF">PPENT_87.1.T0130215</name>
</gene>
<dbReference type="Proteomes" id="UP000689195">
    <property type="component" value="Unassembled WGS sequence"/>
</dbReference>
<evidence type="ECO:0000313" key="3">
    <source>
        <dbReference type="Proteomes" id="UP000689195"/>
    </source>
</evidence>
<reference evidence="2" key="1">
    <citation type="submission" date="2021-01" db="EMBL/GenBank/DDBJ databases">
        <authorList>
            <consortium name="Genoscope - CEA"/>
            <person name="William W."/>
        </authorList>
    </citation>
    <scope>NUCLEOTIDE SEQUENCE</scope>
</reference>
<accession>A0A8S1SWE4</accession>
<name>A0A8S1SWE4_9CILI</name>